<reference evidence="10 11" key="1">
    <citation type="submission" date="2020-08" db="EMBL/GenBank/DDBJ databases">
        <title>Plant Genome Project.</title>
        <authorList>
            <person name="Zhang R.-G."/>
        </authorList>
    </citation>
    <scope>NUCLEOTIDE SEQUENCE [LARGE SCALE GENOMIC DNA]</scope>
    <source>
        <tissue evidence="10">Rhizome</tissue>
    </source>
</reference>
<evidence type="ECO:0000256" key="8">
    <source>
        <dbReference type="SAM" id="MobiDB-lite"/>
    </source>
</evidence>
<dbReference type="InterPro" id="IPR000467">
    <property type="entry name" value="G_patch_dom"/>
</dbReference>
<keyword evidence="7" id="KW-0175">Coiled coil</keyword>
<evidence type="ECO:0000313" key="10">
    <source>
        <dbReference type="EMBL" id="KAG6536241.1"/>
    </source>
</evidence>
<protein>
    <recommendedName>
        <fullName evidence="9">G-patch domain-containing protein</fullName>
    </recommendedName>
</protein>
<comment type="caution">
    <text evidence="10">The sequence shown here is derived from an EMBL/GenBank/DDBJ whole genome shotgun (WGS) entry which is preliminary data.</text>
</comment>
<feature type="domain" description="G-patch" evidence="9">
    <location>
        <begin position="427"/>
        <end position="473"/>
    </location>
</feature>
<feature type="compositionally biased region" description="Basic and acidic residues" evidence="8">
    <location>
        <begin position="269"/>
        <end position="279"/>
    </location>
</feature>
<feature type="compositionally biased region" description="Basic and acidic residues" evidence="8">
    <location>
        <begin position="331"/>
        <end position="342"/>
    </location>
</feature>
<feature type="compositionally biased region" description="Basic and acidic residues" evidence="8">
    <location>
        <begin position="383"/>
        <end position="401"/>
    </location>
</feature>
<feature type="coiled-coil region" evidence="7">
    <location>
        <begin position="578"/>
        <end position="619"/>
    </location>
</feature>
<feature type="region of interest" description="Disordered" evidence="8">
    <location>
        <begin position="1126"/>
        <end position="1152"/>
    </location>
</feature>
<dbReference type="GO" id="GO:0000390">
    <property type="term" value="P:spliceosomal complex disassembly"/>
    <property type="evidence" value="ECO:0007669"/>
    <property type="project" value="InterPro"/>
</dbReference>
<keyword evidence="11" id="KW-1185">Reference proteome</keyword>
<keyword evidence="4" id="KW-0747">Spliceosome</keyword>
<dbReference type="AlphaFoldDB" id="A0A8J5I2E5"/>
<dbReference type="InterPro" id="IPR045211">
    <property type="entry name" value="TFP11/STIP/Ntr1"/>
</dbReference>
<dbReference type="GO" id="GO:0071008">
    <property type="term" value="C:U2-type post-mRNA release spliceosomal complex"/>
    <property type="evidence" value="ECO:0007669"/>
    <property type="project" value="TreeGrafter"/>
</dbReference>
<sequence>MWLLTASRHRPLFNHYYGATGHSFPERWSSPYPFLVATSNMVVFLSPPQPSRRLPPPGCHIHCYVLTTSRLQPKGVTAAREEKNNTPAWHLPRRRTCLVAAPTIVYPTITTTATIASPVDCLKIARRDHCRPPMLPLPLKKKKKPDIGRNSGTKIVAGEYSCLKWIPKDRSFLEFWSKSNKTGNLQNECSVAGNSEKIRKNLYGTAGVTELVTSEFEFEQGRCHLELKEYVETAVQKSKNSELKHPRELCALADDYDYEGGEFYYRSKKERPVQTREDAINGTIATASSNSNSDGGGRRSRKRRKGELISKADLSKPVQFVSTGTVMPSQEVKRDPQEEGDRYAGVPSSGHGLGYGLGFQSNRKDIEDAEDEDGFLSTAVGRRIKEGAQRREKEKESERGRSKLAKNSSGRRDASGASEMGKFEAHTKGIGSKLMKEMGFKEGSGLGKNEQGIVAPVEVKLRPKNMGIGFNGYKEAKLPVLDEAPKEKMATPVAAGPSKEKRWLKQKRGRAEAEILTVDEPPAKMQEQGIQAVQKVLDMRGPQVQVLTSLDNLNTETEMKENDVPTPELLQYNVRQIVESTEVDIQKLDQHLRREREKVVCLQEEKDKIMKEVMQQRKQLHVMQTIALVLEKVKEDNLSGVLTLDSLLTTLKDLKEIFKDDYKLFNISCIVLSFAYPLFLRVFQGWQALQNPLLGVNLISSWRDLLQGDQPYDFSENPFSDSYSQLISELILPAVRISVTNTWQARDPEPLLRFLEIWEKLLPPVILQSILENVVMPKLTEAVDSWDPQCETVPIHVWVHPWLPLLGRRLERLYHTIPSKLGSVLHAWHASDASAYAILSPWKDVFDAASWEHLMLRYIVPKLRIALQEFQVTPANQELDQFNWVMMWASAIPIHHMVHMLEVDFFSKWQQVLYHWLRSDPNFNEVMQWYMGWKGVFPAELLATERIRVLLCSGLDMINQAVEGMEVVQPGATENVSYLRAIERQLEAQQKAPAYFSVHVINVNAAGGVHELSFKESIEAYAMEQGWFFKPKVGRYYNDRPVYGFGNISICIDSVKKLLYARVNGSTERWSAVTLTQSRALLHHTSSPLPGSCDRSGHRMGSIDIAEEGLGRSFYGVSFSMATEARTGMSNGKSGTRRKEAALGRQKKRAERETGMRVLGVPITSCGW</sequence>
<dbReference type="Proteomes" id="UP000734854">
    <property type="component" value="Unassembled WGS sequence"/>
</dbReference>
<keyword evidence="3" id="KW-0507">mRNA processing</keyword>
<gene>
    <name evidence="10" type="ORF">ZIOFF_001292</name>
</gene>
<evidence type="ECO:0000256" key="3">
    <source>
        <dbReference type="ARBA" id="ARBA00022664"/>
    </source>
</evidence>
<evidence type="ECO:0000256" key="5">
    <source>
        <dbReference type="ARBA" id="ARBA00023187"/>
    </source>
</evidence>
<comment type="similarity">
    <text evidence="2">Belongs to the TFP11/STIP family.</text>
</comment>
<dbReference type="SMART" id="SM00443">
    <property type="entry name" value="G_patch"/>
    <property type="match status" value="1"/>
</dbReference>
<dbReference type="GO" id="GO:0003676">
    <property type="term" value="F:nucleic acid binding"/>
    <property type="evidence" value="ECO:0007669"/>
    <property type="project" value="InterPro"/>
</dbReference>
<dbReference type="PANTHER" id="PTHR23329:SF1">
    <property type="entry name" value="TUFTELIN-INTERACTING PROTEIN 11"/>
    <property type="match status" value="1"/>
</dbReference>
<name>A0A8J5I2E5_ZINOF</name>
<dbReference type="InterPro" id="IPR022783">
    <property type="entry name" value="GCFC_dom"/>
</dbReference>
<evidence type="ECO:0000256" key="2">
    <source>
        <dbReference type="ARBA" id="ARBA00010900"/>
    </source>
</evidence>
<dbReference type="PANTHER" id="PTHR23329">
    <property type="entry name" value="TUFTELIN-INTERACTING PROTEIN 11-RELATED"/>
    <property type="match status" value="1"/>
</dbReference>
<comment type="subcellular location">
    <subcellularLocation>
        <location evidence="1">Nucleus</location>
    </subcellularLocation>
</comment>
<evidence type="ECO:0000259" key="9">
    <source>
        <dbReference type="PROSITE" id="PS50174"/>
    </source>
</evidence>
<dbReference type="Pfam" id="PF07842">
    <property type="entry name" value="GCFC"/>
    <property type="match status" value="1"/>
</dbReference>
<dbReference type="Pfam" id="PF01585">
    <property type="entry name" value="G-patch"/>
    <property type="match status" value="1"/>
</dbReference>
<evidence type="ECO:0000256" key="7">
    <source>
        <dbReference type="SAM" id="Coils"/>
    </source>
</evidence>
<evidence type="ECO:0000313" key="11">
    <source>
        <dbReference type="Proteomes" id="UP000734854"/>
    </source>
</evidence>
<keyword evidence="5" id="KW-0508">mRNA splicing</keyword>
<accession>A0A8J5I2E5</accession>
<evidence type="ECO:0000256" key="6">
    <source>
        <dbReference type="ARBA" id="ARBA00023242"/>
    </source>
</evidence>
<dbReference type="Pfam" id="PF12457">
    <property type="entry name" value="TIP_N"/>
    <property type="match status" value="1"/>
</dbReference>
<feature type="region of interest" description="Disordered" evidence="8">
    <location>
        <begin position="371"/>
        <end position="430"/>
    </location>
</feature>
<evidence type="ECO:0000256" key="1">
    <source>
        <dbReference type="ARBA" id="ARBA00004123"/>
    </source>
</evidence>
<dbReference type="EMBL" id="JACMSC010000001">
    <property type="protein sequence ID" value="KAG6536241.1"/>
    <property type="molecule type" value="Genomic_DNA"/>
</dbReference>
<proteinExistence type="inferred from homology"/>
<dbReference type="PROSITE" id="PS50174">
    <property type="entry name" value="G_PATCH"/>
    <property type="match status" value="1"/>
</dbReference>
<organism evidence="10 11">
    <name type="scientific">Zingiber officinale</name>
    <name type="common">Ginger</name>
    <name type="synonym">Amomum zingiber</name>
    <dbReference type="NCBI Taxonomy" id="94328"/>
    <lineage>
        <taxon>Eukaryota</taxon>
        <taxon>Viridiplantae</taxon>
        <taxon>Streptophyta</taxon>
        <taxon>Embryophyta</taxon>
        <taxon>Tracheophyta</taxon>
        <taxon>Spermatophyta</taxon>
        <taxon>Magnoliopsida</taxon>
        <taxon>Liliopsida</taxon>
        <taxon>Zingiberales</taxon>
        <taxon>Zingiberaceae</taxon>
        <taxon>Zingiber</taxon>
    </lineage>
</organism>
<keyword evidence="6" id="KW-0539">Nucleus</keyword>
<evidence type="ECO:0000256" key="4">
    <source>
        <dbReference type="ARBA" id="ARBA00022728"/>
    </source>
</evidence>
<feature type="region of interest" description="Disordered" evidence="8">
    <location>
        <begin position="269"/>
        <end position="359"/>
    </location>
</feature>
<dbReference type="InterPro" id="IPR022159">
    <property type="entry name" value="STIP/TFIP11_N"/>
</dbReference>